<feature type="compositionally biased region" description="Basic and acidic residues" evidence="2">
    <location>
        <begin position="47"/>
        <end position="56"/>
    </location>
</feature>
<evidence type="ECO:0000313" key="3">
    <source>
        <dbReference type="EMBL" id="CAD6188585.1"/>
    </source>
</evidence>
<feature type="compositionally biased region" description="Basic and acidic residues" evidence="2">
    <location>
        <begin position="1205"/>
        <end position="1217"/>
    </location>
</feature>
<feature type="region of interest" description="Disordered" evidence="2">
    <location>
        <begin position="506"/>
        <end position="545"/>
    </location>
</feature>
<feature type="compositionally biased region" description="Polar residues" evidence="2">
    <location>
        <begin position="37"/>
        <end position="46"/>
    </location>
</feature>
<name>A0A8S1GZ37_9PELO</name>
<feature type="region of interest" description="Disordered" evidence="2">
    <location>
        <begin position="1190"/>
        <end position="1220"/>
    </location>
</feature>
<keyword evidence="1" id="KW-0175">Coiled coil</keyword>
<feature type="compositionally biased region" description="Low complexity" evidence="2">
    <location>
        <begin position="151"/>
        <end position="166"/>
    </location>
</feature>
<dbReference type="OrthoDB" id="5857768at2759"/>
<gene>
    <name evidence="3" type="ORF">CAUJ_LOCUS4504</name>
</gene>
<feature type="compositionally biased region" description="Basic and acidic residues" evidence="2">
    <location>
        <begin position="518"/>
        <end position="538"/>
    </location>
</feature>
<feature type="region of interest" description="Disordered" evidence="2">
    <location>
        <begin position="1"/>
        <end position="132"/>
    </location>
</feature>
<keyword evidence="4" id="KW-1185">Reference proteome</keyword>
<feature type="coiled-coil region" evidence="1">
    <location>
        <begin position="338"/>
        <end position="376"/>
    </location>
</feature>
<reference evidence="3" key="1">
    <citation type="submission" date="2020-10" db="EMBL/GenBank/DDBJ databases">
        <authorList>
            <person name="Kikuchi T."/>
        </authorList>
    </citation>
    <scope>NUCLEOTIDE SEQUENCE</scope>
    <source>
        <strain evidence="3">NKZ352</strain>
    </source>
</reference>
<dbReference type="Proteomes" id="UP000835052">
    <property type="component" value="Unassembled WGS sequence"/>
</dbReference>
<feature type="compositionally biased region" description="Polar residues" evidence="2">
    <location>
        <begin position="113"/>
        <end position="126"/>
    </location>
</feature>
<evidence type="ECO:0000256" key="1">
    <source>
        <dbReference type="SAM" id="Coils"/>
    </source>
</evidence>
<evidence type="ECO:0000256" key="2">
    <source>
        <dbReference type="SAM" id="MobiDB-lite"/>
    </source>
</evidence>
<dbReference type="AlphaFoldDB" id="A0A8S1GZ37"/>
<feature type="coiled-coil region" evidence="1">
    <location>
        <begin position="452"/>
        <end position="493"/>
    </location>
</feature>
<dbReference type="SUPFAM" id="SSF56574">
    <property type="entry name" value="Serpins"/>
    <property type="match status" value="1"/>
</dbReference>
<feature type="compositionally biased region" description="Basic residues" evidence="2">
    <location>
        <begin position="1190"/>
        <end position="1204"/>
    </location>
</feature>
<accession>A0A8S1GZ37</accession>
<dbReference type="EMBL" id="CAJGYM010000008">
    <property type="protein sequence ID" value="CAD6188585.1"/>
    <property type="molecule type" value="Genomic_DNA"/>
</dbReference>
<comment type="caution">
    <text evidence="3">The sequence shown here is derived from an EMBL/GenBank/DDBJ whole genome shotgun (WGS) entry which is preliminary data.</text>
</comment>
<feature type="region of interest" description="Disordered" evidence="2">
    <location>
        <begin position="150"/>
        <end position="173"/>
    </location>
</feature>
<evidence type="ECO:0000313" key="4">
    <source>
        <dbReference type="Proteomes" id="UP000835052"/>
    </source>
</evidence>
<sequence>MENQNGGPQKKLQPFLRKGQGLARFNKISYPVRRSDNSTTSGSVNRHSSEGSENHQEVTAFFRENERPSSHPLSARTVDSGISHEGPSPFDEEDIVTRPPTVTSIIDAESFSARRNSVENPQSRAQSRAAPRVEESIDYFAPGQEFVNDISVSRRPSESTSSSVSTEGREKHLYVQKAQKDAELIDKMRSVNGSQYTASSGLSTPIGARESVSRSQAFSKRMELHPPAAEEWRQMTEKPKQALDCSKIVAFFPHVRPRSFPSASEIPTNAGNANRIPLSGVQLNGRKPQDFVLETPVEPAKDRFAKKKTRFYAPEVVNLMTQLRNSIAHLDYADDQLRRTAKKMRDEYEERLVRLEEKEEELKAHWEQKKNGLEAEWKEKLDGWLEEKRLDEERNVRDRRQLESDRRLLTKNESERVKILTKEVADSRKNVHDKETKMAKMRVEKRAVDEKLKESAKALENSQKDCERLKRVNATLEKNLRQTRQEVDRLNREGVAEAKVLANHSRRLSSNLSGPRENPVDSAREKRLSEERRSENYRKSRSRSVTWDDVHDATESFDTQDSDPMNVVAAGVGPFGRYHLLRNLRGETTKHTTTIDGDLFEYDNGDQRWINHQRTFQIYNYSVDGMISWKILPINKIISVSQNGEMQIWRPDGSMSVVYGRHKVRMELALDSRNSYFPSETFDCFGFVSRRGIHGVQKSKYSIPNRYSVCDGGRRYVDVKQFDDFEFVEPEFRLRWVCGEAIVCKIFVPNGNTLKLQVDRKEVILESVGCSAEVEPPKGSKWDPIKRFFLRTKKREGSDEETDPDVLTRWTAACLNSRSPMFSSQPPMNAAFSPAPSLLAFAAFMLASDERTMMIMRNLFQLSTADITELGEKMEKLSKLKAKKNFHCFVRIVVDEESTTTVGTALMATVNRIGHQQVFVSARPSRAIRFALSLNCAPDVVDLPRPHLLTTNAFCSAGVVASWAGETDKASNANFSSTYSLRYQHAFFELNTTAIHASFGNFEVWQLPLLNKASPNCKITIFRPFLLGNLTGEMISDLTLQRVFDRLEKKPSMKARVLMPKFSAHFKSDSFNYLLSRGVMRDLGQTAQIPFVGCVWQWTTVAIDEQGVTCKQFNQKSMKKVIGRISSEELYFHSRPYSLRLDSPFMYVISIDKIPMVAGKYFGHPAPKPKDYSIPFPDRSEKKIRIKKPKEKVTKKQKRRQQLRKRLDKEKVEEQKKASKSRASSIASKIVTSTLLNARNGDDDGFCFFEFLMKIRRAAW</sequence>
<organism evidence="3 4">
    <name type="scientific">Caenorhabditis auriculariae</name>
    <dbReference type="NCBI Taxonomy" id="2777116"/>
    <lineage>
        <taxon>Eukaryota</taxon>
        <taxon>Metazoa</taxon>
        <taxon>Ecdysozoa</taxon>
        <taxon>Nematoda</taxon>
        <taxon>Chromadorea</taxon>
        <taxon>Rhabditida</taxon>
        <taxon>Rhabditina</taxon>
        <taxon>Rhabditomorpha</taxon>
        <taxon>Rhabditoidea</taxon>
        <taxon>Rhabditidae</taxon>
        <taxon>Peloderinae</taxon>
        <taxon>Caenorhabditis</taxon>
    </lineage>
</organism>
<protein>
    <submittedName>
        <fullName evidence="3">Uncharacterized protein</fullName>
    </submittedName>
</protein>
<proteinExistence type="predicted"/>
<dbReference type="InterPro" id="IPR036186">
    <property type="entry name" value="Serpin_sf"/>
</dbReference>